<dbReference type="Gene3D" id="3.20.20.150">
    <property type="entry name" value="Divalent-metal-dependent TIM barrel enzymes"/>
    <property type="match status" value="1"/>
</dbReference>
<dbReference type="InterPro" id="IPR036237">
    <property type="entry name" value="Xyl_isomerase-like_sf"/>
</dbReference>
<dbReference type="HOGENOM" id="CLU_082655_0_0_5"/>
<dbReference type="Proteomes" id="UP000001054">
    <property type="component" value="Plasmid pNGR234b"/>
</dbReference>
<dbReference type="KEGG" id="rhi:NGR_b21630"/>
<evidence type="ECO:0000313" key="3">
    <source>
        <dbReference type="Proteomes" id="UP000001054"/>
    </source>
</evidence>
<keyword evidence="3" id="KW-1185">Reference proteome</keyword>
<dbReference type="SUPFAM" id="SSF51658">
    <property type="entry name" value="Xylose isomerase-like"/>
    <property type="match status" value="1"/>
</dbReference>
<gene>
    <name evidence="2" type="ordered locus">NGR_b21630</name>
</gene>
<evidence type="ECO:0000259" key="1">
    <source>
        <dbReference type="Pfam" id="PF01261"/>
    </source>
</evidence>
<dbReference type="AlphaFoldDB" id="C3KMJ3"/>
<dbReference type="PATRIC" id="fig|394.7.peg.2587"/>
<dbReference type="EMBL" id="CP000874">
    <property type="protein sequence ID" value="ACP23608.1"/>
    <property type="molecule type" value="Genomic_DNA"/>
</dbReference>
<geneLocation type="plasmid" evidence="3">
    <name>sym pNGR234b</name>
</geneLocation>
<protein>
    <submittedName>
        <fullName evidence="2">IolH myo-inositol catabolism protein</fullName>
    </submittedName>
</protein>
<proteinExistence type="predicted"/>
<accession>C3KMJ3</accession>
<dbReference type="PANTHER" id="PTHR12110">
    <property type="entry name" value="HYDROXYPYRUVATE ISOMERASE"/>
    <property type="match status" value="1"/>
</dbReference>
<keyword evidence="2" id="KW-0614">Plasmid</keyword>
<dbReference type="InterPro" id="IPR013022">
    <property type="entry name" value="Xyl_isomerase-like_TIM-brl"/>
</dbReference>
<feature type="domain" description="Xylose isomerase-like TIM barrel" evidence="1">
    <location>
        <begin position="36"/>
        <end position="305"/>
    </location>
</feature>
<dbReference type="OrthoDB" id="3280201at2"/>
<organism evidence="2 3">
    <name type="scientific">Sinorhizobium fredii (strain NBRC 101917 / NGR234)</name>
    <dbReference type="NCBI Taxonomy" id="394"/>
    <lineage>
        <taxon>Bacteria</taxon>
        <taxon>Pseudomonadati</taxon>
        <taxon>Pseudomonadota</taxon>
        <taxon>Alphaproteobacteria</taxon>
        <taxon>Hyphomicrobiales</taxon>
        <taxon>Rhizobiaceae</taxon>
        <taxon>Sinorhizobium/Ensifer group</taxon>
        <taxon>Sinorhizobium</taxon>
    </lineage>
</organism>
<dbReference type="PANTHER" id="PTHR12110:SF21">
    <property type="entry name" value="XYLOSE ISOMERASE-LIKE TIM BARREL DOMAIN-CONTAINING PROTEIN"/>
    <property type="match status" value="1"/>
</dbReference>
<reference evidence="3" key="1">
    <citation type="journal article" date="2004" name="J. Bacteriol.">
        <title>An evolutionary hot spot: the pNGR234b replicon of Rhizobium sp. strain NGR234.</title>
        <authorList>
            <person name="Streit W.R."/>
            <person name="Schmitz R.A."/>
            <person name="Perret X."/>
            <person name="Staehelin C."/>
            <person name="Deakin W.J."/>
            <person name="Raasch C."/>
            <person name="Liesegang H."/>
            <person name="Broughton W.J."/>
        </authorList>
    </citation>
    <scope>NUCLEOTIDE SEQUENCE [LARGE SCALE GENOMIC DNA]</scope>
    <source>
        <strain evidence="3">NBRC 101917 / NGR234</strain>
    </source>
</reference>
<sequence length="320" mass="36746">MSPTAEQWGGTKEELPVKIALDPYMHRHLGLHDLCRKAAELGYEYIELSPRDDFLPWWVRPRAHKERIAEFKSALKDHGVQLASILPMYRWASPHEDERQAAVHYWKEAIQVSAEMGCDTMNSEFGRGPSPDRSHRSNCCGGMHTHEHSEAAWWRSMEELVPVFEKEGVTLNMEPHPEDWCETLHPAIDMLKTIGSKNVKFLYCAPHTFYFGDDMAKMIRDAGPLIAHVHVADTYNHKASSGLRYIINPPGAKVTIHQHMDMYQGEINWDVFFSSLAEVGFDGIVTACVFGWEDRADESGRFMRAEIQKYVDKYWPAKRA</sequence>
<dbReference type="InterPro" id="IPR050312">
    <property type="entry name" value="IolE/XylAMocC-like"/>
</dbReference>
<evidence type="ECO:0000313" key="2">
    <source>
        <dbReference type="EMBL" id="ACP23608.1"/>
    </source>
</evidence>
<name>C3KMJ3_SINFN</name>
<dbReference type="Pfam" id="PF01261">
    <property type="entry name" value="AP_endonuc_2"/>
    <property type="match status" value="1"/>
</dbReference>
<reference evidence="2 3" key="2">
    <citation type="journal article" date="2009" name="Appl. Environ. Microbiol.">
        <title>Rhizobium sp. strain NGR234 possesses a remarkable number of secretion systems.</title>
        <authorList>
            <person name="Schmeisser C."/>
            <person name="Liesegang H."/>
            <person name="Krysciak D."/>
            <person name="Bakkou N."/>
            <person name="Le Quere A."/>
            <person name="Wollherr A."/>
            <person name="Heinemeyer I."/>
            <person name="Morgenstern B."/>
            <person name="Pommerening-Roeser A."/>
            <person name="Flores M."/>
            <person name="Palacios R."/>
            <person name="Brenner S."/>
            <person name="Gottschalk G."/>
            <person name="Schmitz R.A."/>
            <person name="Broughton W.J."/>
            <person name="Perret X."/>
            <person name="Strittmatter A.W."/>
            <person name="Streit W.R."/>
        </authorList>
    </citation>
    <scope>NUCLEOTIDE SEQUENCE [LARGE SCALE GENOMIC DNA]</scope>
    <source>
        <strain evidence="3">NBRC 101917 / NGR234</strain>
    </source>
</reference>